<proteinExistence type="predicted"/>
<organism evidence="1 2">
    <name type="scientific">Hibiscus trionum</name>
    <name type="common">Flower of an hour</name>
    <dbReference type="NCBI Taxonomy" id="183268"/>
    <lineage>
        <taxon>Eukaryota</taxon>
        <taxon>Viridiplantae</taxon>
        <taxon>Streptophyta</taxon>
        <taxon>Embryophyta</taxon>
        <taxon>Tracheophyta</taxon>
        <taxon>Spermatophyta</taxon>
        <taxon>Magnoliopsida</taxon>
        <taxon>eudicotyledons</taxon>
        <taxon>Gunneridae</taxon>
        <taxon>Pentapetalae</taxon>
        <taxon>rosids</taxon>
        <taxon>malvids</taxon>
        <taxon>Malvales</taxon>
        <taxon>Malvaceae</taxon>
        <taxon>Malvoideae</taxon>
        <taxon>Hibiscus</taxon>
    </lineage>
</organism>
<dbReference type="PANTHER" id="PTHR33593">
    <property type="entry name" value="DUF1442 FAMILY PROTEIN"/>
    <property type="match status" value="1"/>
</dbReference>
<dbReference type="PANTHER" id="PTHR33593:SF17">
    <property type="entry name" value="DUF1442 FAMILY PROTEIN"/>
    <property type="match status" value="1"/>
</dbReference>
<dbReference type="InterPro" id="IPR009902">
    <property type="entry name" value="DUF1442"/>
</dbReference>
<sequence length="69" mass="7143">MASRWSAENAARAYLRALNMGRRGKEPDVAEFISAIAAGNNGQLMVMTSANVAGSTALALVAAAEWCAS</sequence>
<name>A0A9W7IKI1_HIBTR</name>
<evidence type="ECO:0000313" key="2">
    <source>
        <dbReference type="Proteomes" id="UP001165190"/>
    </source>
</evidence>
<evidence type="ECO:0000313" key="1">
    <source>
        <dbReference type="EMBL" id="GMI95798.1"/>
    </source>
</evidence>
<keyword evidence="2" id="KW-1185">Reference proteome</keyword>
<dbReference type="AlphaFoldDB" id="A0A9W7IKI1"/>
<gene>
    <name evidence="1" type="ORF">HRI_003249100</name>
</gene>
<comment type="caution">
    <text evidence="1">The sequence shown here is derived from an EMBL/GenBank/DDBJ whole genome shotgun (WGS) entry which is preliminary data.</text>
</comment>
<accession>A0A9W7IKI1</accession>
<reference evidence="1" key="1">
    <citation type="submission" date="2023-05" db="EMBL/GenBank/DDBJ databases">
        <title>Genome and transcriptome analyses reveal genes involved in the formation of fine ridges on petal epidermal cells in Hibiscus trionum.</title>
        <authorList>
            <person name="Koshimizu S."/>
            <person name="Masuda S."/>
            <person name="Ishii T."/>
            <person name="Shirasu K."/>
            <person name="Hoshino A."/>
            <person name="Arita M."/>
        </authorList>
    </citation>
    <scope>NUCLEOTIDE SEQUENCE</scope>
    <source>
        <strain evidence="1">Hamamatsu line</strain>
    </source>
</reference>
<dbReference type="Pfam" id="PF07279">
    <property type="entry name" value="DUF1442"/>
    <property type="match status" value="1"/>
</dbReference>
<protein>
    <submittedName>
        <fullName evidence="1">Uncharacterized protein</fullName>
    </submittedName>
</protein>
<dbReference type="Proteomes" id="UP001165190">
    <property type="component" value="Unassembled WGS sequence"/>
</dbReference>
<dbReference type="EMBL" id="BSYR01000027">
    <property type="protein sequence ID" value="GMI95798.1"/>
    <property type="molecule type" value="Genomic_DNA"/>
</dbReference>
<dbReference type="OrthoDB" id="1920785at2759"/>